<organism evidence="1 2">
    <name type="scientific">Candidatus Enterousia intestinigallinarum</name>
    <dbReference type="NCBI Taxonomy" id="2840790"/>
    <lineage>
        <taxon>Bacteria</taxon>
        <taxon>Pseudomonadati</taxon>
        <taxon>Pseudomonadota</taxon>
        <taxon>Alphaproteobacteria</taxon>
        <taxon>Candidatus Enterousia</taxon>
    </lineage>
</organism>
<dbReference type="EMBL" id="DVJI01000010">
    <property type="protein sequence ID" value="HIS70797.1"/>
    <property type="molecule type" value="Genomic_DNA"/>
</dbReference>
<evidence type="ECO:0000313" key="2">
    <source>
        <dbReference type="Proteomes" id="UP000886742"/>
    </source>
</evidence>
<comment type="caution">
    <text evidence="1">The sequence shown here is derived from an EMBL/GenBank/DDBJ whole genome shotgun (WGS) entry which is preliminary data.</text>
</comment>
<dbReference type="Proteomes" id="UP000886742">
    <property type="component" value="Unassembled WGS sequence"/>
</dbReference>
<dbReference type="AlphaFoldDB" id="A0A9D1JW10"/>
<accession>A0A9D1JW10</accession>
<sequence length="136" mass="15112">MHLKLICNPDESKSMPYKIARVVYAETGATSLRVVEALTSMIQNCSYATGRTPIQIASDAEIFDALHKSSPRNAMLAVNADDRGFQMCVRVATRMLHGFLPDCCNGATRFHHADDMPRWATARGYIADIDGLLFYL</sequence>
<evidence type="ECO:0000313" key="1">
    <source>
        <dbReference type="EMBL" id="HIS70797.1"/>
    </source>
</evidence>
<reference evidence="1" key="1">
    <citation type="submission" date="2020-10" db="EMBL/GenBank/DDBJ databases">
        <authorList>
            <person name="Gilroy R."/>
        </authorList>
    </citation>
    <scope>NUCLEOTIDE SEQUENCE</scope>
    <source>
        <strain evidence="1">ChiGjej3B3-5194</strain>
    </source>
</reference>
<protein>
    <submittedName>
        <fullName evidence="1">Uncharacterized protein</fullName>
    </submittedName>
</protein>
<reference evidence="1" key="2">
    <citation type="journal article" date="2021" name="PeerJ">
        <title>Extensive microbial diversity within the chicken gut microbiome revealed by metagenomics and culture.</title>
        <authorList>
            <person name="Gilroy R."/>
            <person name="Ravi A."/>
            <person name="Getino M."/>
            <person name="Pursley I."/>
            <person name="Horton D.L."/>
            <person name="Alikhan N.F."/>
            <person name="Baker D."/>
            <person name="Gharbi K."/>
            <person name="Hall N."/>
            <person name="Watson M."/>
            <person name="Adriaenssens E.M."/>
            <person name="Foster-Nyarko E."/>
            <person name="Jarju S."/>
            <person name="Secka A."/>
            <person name="Antonio M."/>
            <person name="Oren A."/>
            <person name="Chaudhuri R.R."/>
            <person name="La Ragione R."/>
            <person name="Hildebrand F."/>
            <person name="Pallen M.J."/>
        </authorList>
    </citation>
    <scope>NUCLEOTIDE SEQUENCE</scope>
    <source>
        <strain evidence="1">ChiGjej3B3-5194</strain>
    </source>
</reference>
<name>A0A9D1JW10_9PROT</name>
<proteinExistence type="predicted"/>
<gene>
    <name evidence="1" type="ORF">IAD02_02295</name>
</gene>